<evidence type="ECO:0000313" key="11">
    <source>
        <dbReference type="EMBL" id="CAG8494568.1"/>
    </source>
</evidence>
<evidence type="ECO:0000256" key="3">
    <source>
        <dbReference type="ARBA" id="ARBA00015717"/>
    </source>
</evidence>
<gene>
    <name evidence="11" type="ORF">AMORRO_LOCUS2946</name>
</gene>
<dbReference type="Proteomes" id="UP000789342">
    <property type="component" value="Unassembled WGS sequence"/>
</dbReference>
<protein>
    <recommendedName>
        <fullName evidence="3">AP-3 complex subunit delta</fullName>
    </recommendedName>
    <alternativeName>
        <fullName evidence="9">Adaptor-related protein complex 3 subunit delta</fullName>
    </alternativeName>
    <alternativeName>
        <fullName evidence="8">Delta-adaptin 3</fullName>
    </alternativeName>
</protein>
<dbReference type="GO" id="GO:0006623">
    <property type="term" value="P:protein targeting to vacuole"/>
    <property type="evidence" value="ECO:0007669"/>
    <property type="project" value="TreeGrafter"/>
</dbReference>
<dbReference type="AlphaFoldDB" id="A0A9N8ZGF8"/>
<dbReference type="EMBL" id="CAJVPV010001351">
    <property type="protein sequence ID" value="CAG8494568.1"/>
    <property type="molecule type" value="Genomic_DNA"/>
</dbReference>
<dbReference type="GO" id="GO:0030665">
    <property type="term" value="C:clathrin-coated vesicle membrane"/>
    <property type="evidence" value="ECO:0007669"/>
    <property type="project" value="UniProtKB-SubCell"/>
</dbReference>
<feature type="non-terminal residue" evidence="11">
    <location>
        <position position="616"/>
    </location>
</feature>
<dbReference type="PANTHER" id="PTHR22781:SF12">
    <property type="entry name" value="AP-3 COMPLEX SUBUNIT DELTA-1"/>
    <property type="match status" value="1"/>
</dbReference>
<dbReference type="Gene3D" id="1.25.10.10">
    <property type="entry name" value="Leucine-rich Repeat Variant"/>
    <property type="match status" value="1"/>
</dbReference>
<comment type="similarity">
    <text evidence="2">Belongs to the adaptor complexes large subunit family.</text>
</comment>
<dbReference type="InterPro" id="IPR002553">
    <property type="entry name" value="Clathrin/coatomer_adapt-like_N"/>
</dbReference>
<dbReference type="FunFam" id="1.25.10.10:FF:000251">
    <property type="entry name" value="AP-3 complex subunit delta"/>
    <property type="match status" value="1"/>
</dbReference>
<dbReference type="InterPro" id="IPR017105">
    <property type="entry name" value="AP3_complex_dsu"/>
</dbReference>
<keyword evidence="5" id="KW-0677">Repeat</keyword>
<evidence type="ECO:0000256" key="6">
    <source>
        <dbReference type="ARBA" id="ARBA00022927"/>
    </source>
</evidence>
<accession>A0A9N8ZGF8</accession>
<evidence type="ECO:0000259" key="10">
    <source>
        <dbReference type="Pfam" id="PF01602"/>
    </source>
</evidence>
<name>A0A9N8ZGF8_9GLOM</name>
<proteinExistence type="inferred from homology"/>
<evidence type="ECO:0000256" key="2">
    <source>
        <dbReference type="ARBA" id="ARBA00006613"/>
    </source>
</evidence>
<dbReference type="OrthoDB" id="10264595at2759"/>
<comment type="subcellular location">
    <subcellularLocation>
        <location evidence="1">Cytoplasmic vesicle</location>
        <location evidence="1">Clathrin-coated vesicle membrane</location>
        <topology evidence="1">Peripheral membrane protein</topology>
        <orientation evidence="1">Cytoplasmic side</orientation>
    </subcellularLocation>
</comment>
<comment type="caution">
    <text evidence="11">The sequence shown here is derived from an EMBL/GenBank/DDBJ whole genome shotgun (WGS) entry which is preliminary data.</text>
</comment>
<dbReference type="GO" id="GO:0010008">
    <property type="term" value="C:endosome membrane"/>
    <property type="evidence" value="ECO:0007669"/>
    <property type="project" value="TreeGrafter"/>
</dbReference>
<reference evidence="11" key="1">
    <citation type="submission" date="2021-06" db="EMBL/GenBank/DDBJ databases">
        <authorList>
            <person name="Kallberg Y."/>
            <person name="Tangrot J."/>
            <person name="Rosling A."/>
        </authorList>
    </citation>
    <scope>NUCLEOTIDE SEQUENCE</scope>
    <source>
        <strain evidence="11">CL551</strain>
    </source>
</reference>
<dbReference type="PIRSF" id="PIRSF037092">
    <property type="entry name" value="AP3_complex_delta"/>
    <property type="match status" value="1"/>
</dbReference>
<dbReference type="PANTHER" id="PTHR22781">
    <property type="entry name" value="DELTA ADAPTIN-RELATED"/>
    <property type="match status" value="1"/>
</dbReference>
<organism evidence="11 12">
    <name type="scientific">Acaulospora morrowiae</name>
    <dbReference type="NCBI Taxonomy" id="94023"/>
    <lineage>
        <taxon>Eukaryota</taxon>
        <taxon>Fungi</taxon>
        <taxon>Fungi incertae sedis</taxon>
        <taxon>Mucoromycota</taxon>
        <taxon>Glomeromycotina</taxon>
        <taxon>Glomeromycetes</taxon>
        <taxon>Diversisporales</taxon>
        <taxon>Acaulosporaceae</taxon>
        <taxon>Acaulospora</taxon>
    </lineage>
</organism>
<dbReference type="GO" id="GO:0030123">
    <property type="term" value="C:AP-3 adaptor complex"/>
    <property type="evidence" value="ECO:0007669"/>
    <property type="project" value="InterPro"/>
</dbReference>
<keyword evidence="4" id="KW-0813">Transport</keyword>
<dbReference type="GO" id="GO:0006896">
    <property type="term" value="P:Golgi to vacuole transport"/>
    <property type="evidence" value="ECO:0007669"/>
    <property type="project" value="TreeGrafter"/>
</dbReference>
<dbReference type="Pfam" id="PF01602">
    <property type="entry name" value="Adaptin_N"/>
    <property type="match status" value="1"/>
</dbReference>
<evidence type="ECO:0000256" key="7">
    <source>
        <dbReference type="ARBA" id="ARBA00023136"/>
    </source>
</evidence>
<evidence type="ECO:0000313" key="12">
    <source>
        <dbReference type="Proteomes" id="UP000789342"/>
    </source>
</evidence>
<keyword evidence="6" id="KW-0653">Protein transport</keyword>
<evidence type="ECO:0000256" key="5">
    <source>
        <dbReference type="ARBA" id="ARBA00022737"/>
    </source>
</evidence>
<dbReference type="InterPro" id="IPR011989">
    <property type="entry name" value="ARM-like"/>
</dbReference>
<feature type="domain" description="Clathrin/coatomer adaptor adaptin-like N-terminal" evidence="10">
    <location>
        <begin position="20"/>
        <end position="570"/>
    </location>
</feature>
<sequence length="616" mass="69617">MFEKSLTDLIRGIRANKKNEQKYIASCLQEIRQEVKSNDPDVKAIAVSKLTYLQMLGYDMSWASFHVVEVMSSSKFPQKQSGYLAATQSFRQDTDVLMLTTNLLKKDLASGNQLEVGVALNGLSHIVTPDLARDLCQDLVSMLSHSRPYVRKKVVLVLYKLFLKFPEALRISFPRLKERLDDSDSSVVCAVVNVVCELAKKNPKNYLSLAPQLFKLLNTSTNNWMLIKIIKLFGALTPLEPRLAKKLLPPITHQIQTTQAMSLLYECIHTVITGDMLTLGGSSDALAAMCVSKLRTFLEDVDQNLKYVGLLALAKILPTHPKLISEHRDIILKCIDDPDISIRLRALDLVVGMVNKKNLSDIVKRLIYPPPSTLFEPAYRTDIINRIIFICSQNSYSNITNFEWYIAVLIDLTNIAGVNVGKLLTSQIMDVGVRVKSVRQYCVKTMQRLLSDKNILENCKLPHTNAEVLYAAAWITGEYCSYLENPLEAMEYLVQPGITKLSHNVQAVYIHSILKIYAYWANNLSYNWNDDAKQELARFTLTLKEKVGMFCSCSDLEVQERAYNIREIFSIICENLTSAPKNNYLALGKPPQVISEIQSLFFAYELNPVAPKAQKK</sequence>
<keyword evidence="12" id="KW-1185">Reference proteome</keyword>
<dbReference type="InterPro" id="IPR016024">
    <property type="entry name" value="ARM-type_fold"/>
</dbReference>
<evidence type="ECO:0000256" key="1">
    <source>
        <dbReference type="ARBA" id="ARBA00004145"/>
    </source>
</evidence>
<dbReference type="SUPFAM" id="SSF48371">
    <property type="entry name" value="ARM repeat"/>
    <property type="match status" value="1"/>
</dbReference>
<evidence type="ECO:0000256" key="9">
    <source>
        <dbReference type="ARBA" id="ARBA00083145"/>
    </source>
</evidence>
<keyword evidence="7" id="KW-0472">Membrane</keyword>
<evidence type="ECO:0000256" key="8">
    <source>
        <dbReference type="ARBA" id="ARBA00076742"/>
    </source>
</evidence>
<evidence type="ECO:0000256" key="4">
    <source>
        <dbReference type="ARBA" id="ARBA00022448"/>
    </source>
</evidence>